<feature type="transmembrane region" description="Helical" evidence="8">
    <location>
        <begin position="566"/>
        <end position="589"/>
    </location>
</feature>
<keyword evidence="4 8" id="KW-1133">Transmembrane helix</keyword>
<feature type="domain" description="Major facilitator superfamily (MFS) profile" evidence="9">
    <location>
        <begin position="37"/>
        <end position="455"/>
    </location>
</feature>
<dbReference type="InterPro" id="IPR011701">
    <property type="entry name" value="MFS"/>
</dbReference>
<feature type="transmembrane region" description="Helical" evidence="8">
    <location>
        <begin position="621"/>
        <end position="641"/>
    </location>
</feature>
<evidence type="ECO:0000313" key="10">
    <source>
        <dbReference type="EMBL" id="KAF7552326.1"/>
    </source>
</evidence>
<sequence>MSLEHPEKAGSAATVGDKPHAEGQDYPRSQLSGEVLELDEATNKRLLRKIDWRLMPVAILSQAAIFGLRDDLGLTDGLKYSWVSLIFYFGYIVGTYPISFLAQRYPSRIVCTAICICWSVVILCTPACTSYAGLLVNRFFLGLIEAGVSPIFMLVVGLWYTHSEQVMRSSLWYSFSGGSLLVSPLINYGLGHITGGSMQPWQYMYLIAGIATLIWGIALWWLFPDSPQNARGFTEDERRLLLERVRGNNAGSENKEFKSYQFKEAMVDYQLWGIMVISIVSCTGSGAVTTFGSIVFNDMGFDTFTSLLLNLPIGAMAFICVLGSGYLGRTVPNSRLYVVVGACAPVILGCALIWQLPDSKRAGRIVGFYLISFFSSAWVQCIGLGTSNVAGHTKKSVYAAGTFIGYSLGNIVGPLMFNAKYAPRYDKSFIGIMICFAVCVFVSLGLRLMLARENKTRDRLYGAPEISHGLEDMTDGENKSFRYNLNNPPSPEGGTFVDANANQTVFTEADFSDVEDNGYPEGGKEAWLVVFGAWCAMVSSMGLLNTLAVLQAWVLEDQLAGMPESTVGWIFGAYGFFLYFCGAQVGPIFDAHDIKLIIIPGSIGMVASMIFLSFSKEFYQVFLSFGVVGGISASLLFNPSMSAIGHWFSKRRAFATGIACTAGGTGGIIFPLIILYLAPRIGFPWAIRVIALMFTISGVLACLFLRKRLPPNKKAGSSIDLKALSDYKYATTTLAIFFIEFAVFIPYTYISSYALYHGFKPTQAYLLNTLLSVGGIPGRALPGYVADRFGIFNTKEIKP</sequence>
<feature type="transmembrane region" description="Helical" evidence="8">
    <location>
        <begin position="653"/>
        <end position="679"/>
    </location>
</feature>
<evidence type="ECO:0000256" key="1">
    <source>
        <dbReference type="ARBA" id="ARBA00004141"/>
    </source>
</evidence>
<dbReference type="AlphaFoldDB" id="A0A9P5HE11"/>
<dbReference type="OrthoDB" id="6730379at2759"/>
<evidence type="ECO:0000256" key="7">
    <source>
        <dbReference type="SAM" id="MobiDB-lite"/>
    </source>
</evidence>
<name>A0A9P5HE11_9HYPO</name>
<keyword evidence="3 8" id="KW-0812">Transmembrane</keyword>
<feature type="transmembrane region" description="Helical" evidence="8">
    <location>
        <begin position="366"/>
        <end position="385"/>
    </location>
</feature>
<dbReference type="EMBL" id="JAANBB010000062">
    <property type="protein sequence ID" value="KAF7552326.1"/>
    <property type="molecule type" value="Genomic_DNA"/>
</dbReference>
<keyword evidence="5 8" id="KW-0472">Membrane</keyword>
<proteinExistence type="predicted"/>
<dbReference type="InterPro" id="IPR020846">
    <property type="entry name" value="MFS_dom"/>
</dbReference>
<dbReference type="GO" id="GO:0022857">
    <property type="term" value="F:transmembrane transporter activity"/>
    <property type="evidence" value="ECO:0007669"/>
    <property type="project" value="InterPro"/>
</dbReference>
<keyword evidence="2" id="KW-0813">Transport</keyword>
<feature type="transmembrane region" description="Helical" evidence="8">
    <location>
        <begin position="80"/>
        <end position="102"/>
    </location>
</feature>
<evidence type="ECO:0000256" key="4">
    <source>
        <dbReference type="ARBA" id="ARBA00022989"/>
    </source>
</evidence>
<dbReference type="Pfam" id="PF07690">
    <property type="entry name" value="MFS_1"/>
    <property type="match status" value="2"/>
</dbReference>
<keyword evidence="11" id="KW-1185">Reference proteome</keyword>
<feature type="transmembrane region" description="Helical" evidence="8">
    <location>
        <begin position="526"/>
        <end position="554"/>
    </location>
</feature>
<evidence type="ECO:0000259" key="9">
    <source>
        <dbReference type="PROSITE" id="PS50850"/>
    </source>
</evidence>
<feature type="transmembrane region" description="Helical" evidence="8">
    <location>
        <begin position="596"/>
        <end position="615"/>
    </location>
</feature>
<dbReference type="PROSITE" id="PS50850">
    <property type="entry name" value="MFS"/>
    <property type="match status" value="2"/>
</dbReference>
<feature type="transmembrane region" description="Helical" evidence="8">
    <location>
        <begin position="307"/>
        <end position="327"/>
    </location>
</feature>
<evidence type="ECO:0000256" key="2">
    <source>
        <dbReference type="ARBA" id="ARBA00022448"/>
    </source>
</evidence>
<feature type="transmembrane region" description="Helical" evidence="8">
    <location>
        <begin position="271"/>
        <end position="295"/>
    </location>
</feature>
<feature type="region of interest" description="Disordered" evidence="7">
    <location>
        <begin position="1"/>
        <end position="27"/>
    </location>
</feature>
<feature type="transmembrane region" description="Helical" evidence="8">
    <location>
        <begin position="203"/>
        <end position="223"/>
    </location>
</feature>
<dbReference type="InterPro" id="IPR036259">
    <property type="entry name" value="MFS_trans_sf"/>
</dbReference>
<evidence type="ECO:0000256" key="6">
    <source>
        <dbReference type="ARBA" id="ARBA00023180"/>
    </source>
</evidence>
<feature type="transmembrane region" description="Helical" evidence="8">
    <location>
        <begin position="429"/>
        <end position="450"/>
    </location>
</feature>
<accession>A0A9P5HE11</accession>
<organism evidence="10 11">
    <name type="scientific">Cylindrodendrum hubeiense</name>
    <dbReference type="NCBI Taxonomy" id="595255"/>
    <lineage>
        <taxon>Eukaryota</taxon>
        <taxon>Fungi</taxon>
        <taxon>Dikarya</taxon>
        <taxon>Ascomycota</taxon>
        <taxon>Pezizomycotina</taxon>
        <taxon>Sordariomycetes</taxon>
        <taxon>Hypocreomycetidae</taxon>
        <taxon>Hypocreales</taxon>
        <taxon>Nectriaceae</taxon>
        <taxon>Cylindrodendrum</taxon>
    </lineage>
</organism>
<evidence type="ECO:0000256" key="8">
    <source>
        <dbReference type="SAM" id="Phobius"/>
    </source>
</evidence>
<feature type="transmembrane region" description="Helical" evidence="8">
    <location>
        <begin position="109"/>
        <end position="133"/>
    </location>
</feature>
<dbReference type="Gene3D" id="1.20.1250.20">
    <property type="entry name" value="MFS general substrate transporter like domains"/>
    <property type="match status" value="2"/>
</dbReference>
<dbReference type="Proteomes" id="UP000722485">
    <property type="component" value="Unassembled WGS sequence"/>
</dbReference>
<feature type="transmembrane region" description="Helical" evidence="8">
    <location>
        <begin position="172"/>
        <end position="191"/>
    </location>
</feature>
<dbReference type="PANTHER" id="PTHR43791">
    <property type="entry name" value="PERMEASE-RELATED"/>
    <property type="match status" value="1"/>
</dbReference>
<comment type="caution">
    <text evidence="10">The sequence shown here is derived from an EMBL/GenBank/DDBJ whole genome shotgun (WGS) entry which is preliminary data.</text>
</comment>
<feature type="transmembrane region" description="Helical" evidence="8">
    <location>
        <begin position="685"/>
        <end position="706"/>
    </location>
</feature>
<comment type="subcellular location">
    <subcellularLocation>
        <location evidence="1">Membrane</location>
        <topology evidence="1">Multi-pass membrane protein</topology>
    </subcellularLocation>
</comment>
<dbReference type="GO" id="GO:0016020">
    <property type="term" value="C:membrane"/>
    <property type="evidence" value="ECO:0007669"/>
    <property type="project" value="UniProtKB-SubCell"/>
</dbReference>
<feature type="transmembrane region" description="Helical" evidence="8">
    <location>
        <begin position="336"/>
        <end position="354"/>
    </location>
</feature>
<dbReference type="SUPFAM" id="SSF103473">
    <property type="entry name" value="MFS general substrate transporter"/>
    <property type="match status" value="2"/>
</dbReference>
<reference evidence="10" key="1">
    <citation type="submission" date="2020-03" db="EMBL/GenBank/DDBJ databases">
        <title>Draft Genome Sequence of Cylindrodendrum hubeiense.</title>
        <authorList>
            <person name="Buettner E."/>
            <person name="Kellner H."/>
        </authorList>
    </citation>
    <scope>NUCLEOTIDE SEQUENCE</scope>
    <source>
        <strain evidence="10">IHI 201604</strain>
    </source>
</reference>
<gene>
    <name evidence="10" type="ORF">G7Z17_g4410</name>
</gene>
<keyword evidence="6" id="KW-0325">Glycoprotein</keyword>
<feature type="transmembrane region" description="Helical" evidence="8">
    <location>
        <begin position="727"/>
        <end position="750"/>
    </location>
</feature>
<protein>
    <recommendedName>
        <fullName evidence="9">Major facilitator superfamily (MFS) profile domain-containing protein</fullName>
    </recommendedName>
</protein>
<evidence type="ECO:0000256" key="3">
    <source>
        <dbReference type="ARBA" id="ARBA00022692"/>
    </source>
</evidence>
<feature type="domain" description="Major facilitator superfamily (MFS) profile" evidence="9">
    <location>
        <begin position="526"/>
        <end position="799"/>
    </location>
</feature>
<feature type="transmembrane region" description="Helical" evidence="8">
    <location>
        <begin position="397"/>
        <end position="417"/>
    </location>
</feature>
<evidence type="ECO:0000256" key="5">
    <source>
        <dbReference type="ARBA" id="ARBA00023136"/>
    </source>
</evidence>
<evidence type="ECO:0000313" key="11">
    <source>
        <dbReference type="Proteomes" id="UP000722485"/>
    </source>
</evidence>
<feature type="transmembrane region" description="Helical" evidence="8">
    <location>
        <begin position="139"/>
        <end position="160"/>
    </location>
</feature>
<dbReference type="PANTHER" id="PTHR43791:SF74">
    <property type="entry name" value="TRANSPORTER, PUTATIVE (AFU_ORTHOLOGUE AFUA_1G17530)-RELATED"/>
    <property type="match status" value="1"/>
</dbReference>